<reference evidence="2" key="2">
    <citation type="submission" date="2021-09" db="EMBL/GenBank/DDBJ databases">
        <authorList>
            <person name="Gilroy R."/>
        </authorList>
    </citation>
    <scope>NUCLEOTIDE SEQUENCE</scope>
    <source>
        <strain evidence="2">USAMLcec12-2067</strain>
    </source>
</reference>
<accession>A0A9D2VM34</accession>
<keyword evidence="1" id="KW-1133">Transmembrane helix</keyword>
<dbReference type="AlphaFoldDB" id="A0A9D2VM34"/>
<comment type="caution">
    <text evidence="2">The sequence shown here is derived from an EMBL/GenBank/DDBJ whole genome shotgun (WGS) entry which is preliminary data.</text>
</comment>
<sequence>MENDFAHRGIGAERRATESLFKLLTERGYPSDRIAMEPALRNGCRADFVVYAKSAPLPLAIIELKIGDELANKDCVADQLHAYSERMGASVEVFLALFSKEGKGFRFFRFNRSDKSFRETDLPSYDPLNMATNAALFNGGVTAKKHASIQLKVISWGIIPAVVLSCIVLDALQIYSLSFERLALIGILFVSLLVPSVKEVKIGEYVLSLFDKYEK</sequence>
<keyword evidence="1" id="KW-0472">Membrane</keyword>
<proteinExistence type="predicted"/>
<protein>
    <submittedName>
        <fullName evidence="2">Type I restriction enzyme HsdR N-terminal domain-containing protein</fullName>
    </submittedName>
</protein>
<evidence type="ECO:0000313" key="2">
    <source>
        <dbReference type="EMBL" id="HJH44214.1"/>
    </source>
</evidence>
<name>A0A9D2VM34_9ACTN</name>
<feature type="transmembrane region" description="Helical" evidence="1">
    <location>
        <begin position="153"/>
        <end position="175"/>
    </location>
</feature>
<dbReference type="EMBL" id="DYZL01000209">
    <property type="protein sequence ID" value="HJH44214.1"/>
    <property type="molecule type" value="Genomic_DNA"/>
</dbReference>
<evidence type="ECO:0000313" key="3">
    <source>
        <dbReference type="Proteomes" id="UP000789325"/>
    </source>
</evidence>
<reference evidence="2" key="1">
    <citation type="journal article" date="2021" name="PeerJ">
        <title>Extensive microbial diversity within the chicken gut microbiome revealed by metagenomics and culture.</title>
        <authorList>
            <person name="Gilroy R."/>
            <person name="Ravi A."/>
            <person name="Getino M."/>
            <person name="Pursley I."/>
            <person name="Horton D.L."/>
            <person name="Alikhan N.F."/>
            <person name="Baker D."/>
            <person name="Gharbi K."/>
            <person name="Hall N."/>
            <person name="Watson M."/>
            <person name="Adriaenssens E.M."/>
            <person name="Foster-Nyarko E."/>
            <person name="Jarju S."/>
            <person name="Secka A."/>
            <person name="Antonio M."/>
            <person name="Oren A."/>
            <person name="Chaudhuri R.R."/>
            <person name="La Ragione R."/>
            <person name="Hildebrand F."/>
            <person name="Pallen M.J."/>
        </authorList>
    </citation>
    <scope>NUCLEOTIDE SEQUENCE</scope>
    <source>
        <strain evidence="2">USAMLcec12-2067</strain>
    </source>
</reference>
<organism evidence="2 3">
    <name type="scientific">Rubneribacter badeniensis</name>
    <dbReference type="NCBI Taxonomy" id="2070688"/>
    <lineage>
        <taxon>Bacteria</taxon>
        <taxon>Bacillati</taxon>
        <taxon>Actinomycetota</taxon>
        <taxon>Coriobacteriia</taxon>
        <taxon>Eggerthellales</taxon>
        <taxon>Eggerthellaceae</taxon>
        <taxon>Rubneribacter</taxon>
    </lineage>
</organism>
<keyword evidence="1" id="KW-0812">Transmembrane</keyword>
<dbReference type="RefSeq" id="WP_092198426.1">
    <property type="nucleotide sequence ID" value="NZ_PPEL01000042.1"/>
</dbReference>
<gene>
    <name evidence="2" type="ORF">K8V16_10540</name>
</gene>
<evidence type="ECO:0000256" key="1">
    <source>
        <dbReference type="SAM" id="Phobius"/>
    </source>
</evidence>
<dbReference type="Proteomes" id="UP000789325">
    <property type="component" value="Unassembled WGS sequence"/>
</dbReference>